<reference evidence="1 2" key="1">
    <citation type="submission" date="2019-01" db="EMBL/GenBank/DDBJ databases">
        <title>Coherence of Microcystis species and biogeography revealed through population genomics.</title>
        <authorList>
            <person name="Perez-Carrascal O.M."/>
            <person name="Terrat Y."/>
            <person name="Giani A."/>
            <person name="Fortin N."/>
            <person name="Tromas N."/>
            <person name="Shapiro B.J."/>
        </authorList>
    </citation>
    <scope>NUCLEOTIDE SEQUENCE [LARGE SCALE GENOMIC DNA]</scope>
    <source>
        <strain evidence="1">Ma_OC_H_19870700_S124</strain>
    </source>
</reference>
<sequence length="59" mass="6692">MSPGNPRFGKNVNQLSVISYQLSVISNQLSVISYQLSVISYQLSVHRLLFTAKNYPIYN</sequence>
<proteinExistence type="predicted"/>
<dbReference type="AlphaFoldDB" id="A0A552AB29"/>
<accession>A0A552AB29</accession>
<gene>
    <name evidence="1" type="ORF">EWV63_19050</name>
</gene>
<dbReference type="Proteomes" id="UP000316280">
    <property type="component" value="Unassembled WGS sequence"/>
</dbReference>
<evidence type="ECO:0000313" key="2">
    <source>
        <dbReference type="Proteomes" id="UP000316280"/>
    </source>
</evidence>
<protein>
    <submittedName>
        <fullName evidence="1">Uncharacterized protein</fullName>
    </submittedName>
</protein>
<comment type="caution">
    <text evidence="1">The sequence shown here is derived from an EMBL/GenBank/DDBJ whole genome shotgun (WGS) entry which is preliminary data.</text>
</comment>
<organism evidence="1 2">
    <name type="scientific">Microcystis aeruginosa Ma_OC_H_19870700_S124</name>
    <dbReference type="NCBI Taxonomy" id="2486262"/>
    <lineage>
        <taxon>Bacteria</taxon>
        <taxon>Bacillati</taxon>
        <taxon>Cyanobacteriota</taxon>
        <taxon>Cyanophyceae</taxon>
        <taxon>Oscillatoriophycideae</taxon>
        <taxon>Chroococcales</taxon>
        <taxon>Microcystaceae</taxon>
        <taxon>Microcystis</taxon>
    </lineage>
</organism>
<name>A0A552AB29_MICAE</name>
<evidence type="ECO:0000313" key="1">
    <source>
        <dbReference type="EMBL" id="TRT82631.1"/>
    </source>
</evidence>
<dbReference type="EMBL" id="SFBR01000178">
    <property type="protein sequence ID" value="TRT82631.1"/>
    <property type="molecule type" value="Genomic_DNA"/>
</dbReference>